<dbReference type="InterPro" id="IPR018060">
    <property type="entry name" value="HTH_AraC"/>
</dbReference>
<dbReference type="InterPro" id="IPR009057">
    <property type="entry name" value="Homeodomain-like_sf"/>
</dbReference>
<keyword evidence="1" id="KW-0805">Transcription regulation</keyword>
<dbReference type="SMART" id="SM00342">
    <property type="entry name" value="HTH_ARAC"/>
    <property type="match status" value="1"/>
</dbReference>
<dbReference type="PRINTS" id="PR00032">
    <property type="entry name" value="HTHARAC"/>
</dbReference>
<dbReference type="Gene3D" id="2.60.120.10">
    <property type="entry name" value="Jelly Rolls"/>
    <property type="match status" value="1"/>
</dbReference>
<evidence type="ECO:0000313" key="5">
    <source>
        <dbReference type="EMBL" id="SDL71072.1"/>
    </source>
</evidence>
<evidence type="ECO:0000256" key="1">
    <source>
        <dbReference type="ARBA" id="ARBA00023015"/>
    </source>
</evidence>
<gene>
    <name evidence="5" type="ORF">SAMN04488514_102434</name>
</gene>
<dbReference type="AlphaFoldDB" id="A0A1G9M9V8"/>
<dbReference type="Pfam" id="PF12833">
    <property type="entry name" value="HTH_18"/>
    <property type="match status" value="1"/>
</dbReference>
<keyword evidence="2 5" id="KW-0238">DNA-binding</keyword>
<evidence type="ECO:0000259" key="4">
    <source>
        <dbReference type="PROSITE" id="PS01124"/>
    </source>
</evidence>
<name>A0A1G9M9V8_9FLAO</name>
<dbReference type="Proteomes" id="UP000199440">
    <property type="component" value="Unassembled WGS sequence"/>
</dbReference>
<dbReference type="SUPFAM" id="SSF46689">
    <property type="entry name" value="Homeodomain-like"/>
    <property type="match status" value="2"/>
</dbReference>
<dbReference type="InterPro" id="IPR020449">
    <property type="entry name" value="Tscrpt_reg_AraC-type_HTH"/>
</dbReference>
<evidence type="ECO:0000313" key="6">
    <source>
        <dbReference type="Proteomes" id="UP000199440"/>
    </source>
</evidence>
<evidence type="ECO:0000256" key="3">
    <source>
        <dbReference type="ARBA" id="ARBA00023163"/>
    </source>
</evidence>
<dbReference type="PANTHER" id="PTHR43280">
    <property type="entry name" value="ARAC-FAMILY TRANSCRIPTIONAL REGULATOR"/>
    <property type="match status" value="1"/>
</dbReference>
<organism evidence="5 6">
    <name type="scientific">Kriegella aquimaris</name>
    <dbReference type="NCBI Taxonomy" id="192904"/>
    <lineage>
        <taxon>Bacteria</taxon>
        <taxon>Pseudomonadati</taxon>
        <taxon>Bacteroidota</taxon>
        <taxon>Flavobacteriia</taxon>
        <taxon>Flavobacteriales</taxon>
        <taxon>Flavobacteriaceae</taxon>
        <taxon>Kriegella</taxon>
    </lineage>
</organism>
<reference evidence="6" key="1">
    <citation type="submission" date="2016-10" db="EMBL/GenBank/DDBJ databases">
        <authorList>
            <person name="Varghese N."/>
            <person name="Submissions S."/>
        </authorList>
    </citation>
    <scope>NUCLEOTIDE SEQUENCE [LARGE SCALE GENOMIC DNA]</scope>
    <source>
        <strain evidence="6">DSM 19886</strain>
    </source>
</reference>
<dbReference type="CDD" id="cd02208">
    <property type="entry name" value="cupin_RmlC-like"/>
    <property type="match status" value="1"/>
</dbReference>
<protein>
    <submittedName>
        <fullName evidence="5">AraC-type DNA-binding protein</fullName>
    </submittedName>
</protein>
<dbReference type="PROSITE" id="PS00041">
    <property type="entry name" value="HTH_ARAC_FAMILY_1"/>
    <property type="match status" value="1"/>
</dbReference>
<dbReference type="OrthoDB" id="1157557at2"/>
<keyword evidence="6" id="KW-1185">Reference proteome</keyword>
<dbReference type="GO" id="GO:0003700">
    <property type="term" value="F:DNA-binding transcription factor activity"/>
    <property type="evidence" value="ECO:0007669"/>
    <property type="project" value="InterPro"/>
</dbReference>
<dbReference type="RefSeq" id="WP_089886823.1">
    <property type="nucleotide sequence ID" value="NZ_FNGV01000002.1"/>
</dbReference>
<proteinExistence type="predicted"/>
<dbReference type="SUPFAM" id="SSF51215">
    <property type="entry name" value="Regulatory protein AraC"/>
    <property type="match status" value="1"/>
</dbReference>
<dbReference type="InterPro" id="IPR018062">
    <property type="entry name" value="HTH_AraC-typ_CS"/>
</dbReference>
<sequence>MNKTNRIVYYLPDYGITRGLDFGYYRYTSVQPKLETHVHQNSTELCFCIKGKQHYLVDDKLYQLSGNDILIVPSNTNHGTGDFPEDKGELFWLQINLDNSSEALCNLTYDQSNILMKQLLKTTGVIIKGALHVKVYLEKLMGQLDDFTTVMNQIKANHLVLQILLTTIELSEKSQSTFRSKRFALIDEYIYKNMHRIIYVDELAAILKISTGYFKTWFRTKAGITPKEYVNRIKIEHSKALLLNRPTITEVAFELGFSSSQYFATTFKKYTGLTPKSYIGSRH</sequence>
<dbReference type="InterPro" id="IPR037923">
    <property type="entry name" value="HTH-like"/>
</dbReference>
<feature type="domain" description="HTH araC/xylS-type" evidence="4">
    <location>
        <begin position="184"/>
        <end position="281"/>
    </location>
</feature>
<dbReference type="EMBL" id="FNGV01000002">
    <property type="protein sequence ID" value="SDL71072.1"/>
    <property type="molecule type" value="Genomic_DNA"/>
</dbReference>
<dbReference type="Gene3D" id="1.10.10.60">
    <property type="entry name" value="Homeodomain-like"/>
    <property type="match status" value="2"/>
</dbReference>
<dbReference type="InterPro" id="IPR013096">
    <property type="entry name" value="Cupin_2"/>
</dbReference>
<dbReference type="InterPro" id="IPR014710">
    <property type="entry name" value="RmlC-like_jellyroll"/>
</dbReference>
<dbReference type="PANTHER" id="PTHR43280:SF28">
    <property type="entry name" value="HTH-TYPE TRANSCRIPTIONAL ACTIVATOR RHAS"/>
    <property type="match status" value="1"/>
</dbReference>
<dbReference type="GO" id="GO:0043565">
    <property type="term" value="F:sequence-specific DNA binding"/>
    <property type="evidence" value="ECO:0007669"/>
    <property type="project" value="InterPro"/>
</dbReference>
<dbReference type="STRING" id="192904.SAMN04488514_102434"/>
<dbReference type="PROSITE" id="PS01124">
    <property type="entry name" value="HTH_ARAC_FAMILY_2"/>
    <property type="match status" value="1"/>
</dbReference>
<accession>A0A1G9M9V8</accession>
<keyword evidence="3" id="KW-0804">Transcription</keyword>
<dbReference type="Pfam" id="PF07883">
    <property type="entry name" value="Cupin_2"/>
    <property type="match status" value="1"/>
</dbReference>
<evidence type="ECO:0000256" key="2">
    <source>
        <dbReference type="ARBA" id="ARBA00023125"/>
    </source>
</evidence>